<dbReference type="PANTHER" id="PTHR36688">
    <property type="entry name" value="ENDO/EXONUCLEASE/PHOSPHATASE DOMAIN-CONTAINING PROTEIN"/>
    <property type="match status" value="1"/>
</dbReference>
<dbReference type="SUPFAM" id="SSF53098">
    <property type="entry name" value="Ribonuclease H-like"/>
    <property type="match status" value="1"/>
</dbReference>
<dbReference type="InterPro" id="IPR000477">
    <property type="entry name" value="RT_dom"/>
</dbReference>
<dbReference type="InterPro" id="IPR002156">
    <property type="entry name" value="RNaseH_domain"/>
</dbReference>
<gene>
    <name evidence="3" type="primary">X-elementORF2_288</name>
    <name evidence="3" type="ORF">AVEN_258906_1</name>
</gene>
<name>A0A4Y2ULK7_ARAVE</name>
<sequence length="1331" mass="151452">MPQFTFTVGDNVHNSDHFPIFVSRADGVSVTNRLPKYLFQLADWSTFARLAVITENMVDTVAIDDAVRDVTETILGAANAAIPQSSTRTHRLRKPWWNEECSAAYRRQRKLWGIFRRRPTTENLIAFKKARALARKVRRRSQRDSWVRFVSSITTSTSSKQMWKKVKSANGLYQEFIFPILKTDSATFSSPLEIANCIGNSFASISSSDSYSPAFLLTKNRAESTTLTFGTEQLLPYNSPFRMFELKRALSHSRNTSPGPDGITYCMLRHLNEHSLSNILRLFNRIWEEHLFPSKWREATVIPILKPGKDPGNPLNYRPIALTSCFCKTLERMINARLVYELEVNGCISPYQSGFRKGRSTTDNIAFLESQIRNAFVKRNHLVSIFFDLEKAYDRTWRYGILRALSDFGFRGHLPTFIQQFLSFRHFRVRVGTTLSDTFIQSEGVPQGSVLSVTLFIAHISSIISVLQPSISGTLYVDDLQISCQGSDIYRIQRQLQSAINDLVGWCEQNGHTISAVKSSCVHFCRKRSLHPDPTLYVHNQPIPVVSKARFLGVIFDSKLTFLPHILDLRKRCEKALNILKVLSNTSWGADKTSLLRVYQAVILSRIDYGSVVYGSARTSALRKLDPVHHSALRICTGAFRTSPVQSLYADCSQICLDFRRKQLSANYYFKIMSMPNHPLRSTFLNSCINRLYNARPFNVRPFMDRTKLFLEESALISLDVKQSTFFSFPPWSVPSINCIDPFSLFHKASTAPVVFYQVFNLHRSLYSQYVPVFTDGSKSTNYVGCSVAFPDSVSAYRLNAALSIYTAEATAISCALQRISSENTRQFYPVIHIQNVAIPVVDDIRFLGVIFDRKLAFLPHILHLRKKCERSLNILKVLSKTSWGADRTSLLRIYQAVILSRIDYGCMVYGSARPTVLRRLDTIHHSGLRICTGAFRTSPVESLYIISHQLPLDLRRQKISALYSFRAQSVRKHPLNHLSLPAGLRRLYAARPSHILPLCERTKILLHDSDLNNVSVQFSDFFTFPPWDIPQFSFLNPFSGFDKSSTAPVTFQQLFHHHRYQYSSFVPIFTDGSKSDGHVGCGVVFPSDTLSYRLHNCCSVFTAELVAIFCALQEISPSSQRNFIIYTDSMSALATLSHYDTQMHPVGLEILSVLQGLRNNGFHIIFCWVPSHVGISGNEIADAIAKFASAFLPRALPYPDIKKSLVSHLFSVWQQSWSLQSNNKLRSVKPLIGLWPILPIREADVKLTRLRIGHTRFTHRHLLFGERAPLCPTCHENFTIKHILIECPSFKCHREYHFNSSSVTLQDLVGETYHPNIFSFLKTIGYFMSI</sequence>
<evidence type="ECO:0000313" key="4">
    <source>
        <dbReference type="Proteomes" id="UP000499080"/>
    </source>
</evidence>
<dbReference type="GO" id="GO:0003964">
    <property type="term" value="F:RNA-directed DNA polymerase activity"/>
    <property type="evidence" value="ECO:0007669"/>
    <property type="project" value="UniProtKB-KW"/>
</dbReference>
<evidence type="ECO:0000313" key="3">
    <source>
        <dbReference type="EMBL" id="GBO13011.1"/>
    </source>
</evidence>
<dbReference type="Proteomes" id="UP000499080">
    <property type="component" value="Unassembled WGS sequence"/>
</dbReference>
<dbReference type="CDD" id="cd01650">
    <property type="entry name" value="RT_nLTR_like"/>
    <property type="match status" value="1"/>
</dbReference>
<evidence type="ECO:0000259" key="2">
    <source>
        <dbReference type="PROSITE" id="PS50879"/>
    </source>
</evidence>
<dbReference type="Gene3D" id="3.30.420.10">
    <property type="entry name" value="Ribonuclease H-like superfamily/Ribonuclease H"/>
    <property type="match status" value="1"/>
</dbReference>
<dbReference type="PANTHER" id="PTHR36688:SF2">
    <property type="entry name" value="ENDONUCLEASE_EXONUCLEASE_PHOSPHATASE DOMAIN-CONTAINING PROTEIN"/>
    <property type="match status" value="1"/>
</dbReference>
<reference evidence="3 4" key="1">
    <citation type="journal article" date="2019" name="Sci. Rep.">
        <title>Orb-weaving spider Araneus ventricosus genome elucidates the spidroin gene catalogue.</title>
        <authorList>
            <person name="Kono N."/>
            <person name="Nakamura H."/>
            <person name="Ohtoshi R."/>
            <person name="Moran D.A.P."/>
            <person name="Shinohara A."/>
            <person name="Yoshida Y."/>
            <person name="Fujiwara M."/>
            <person name="Mori M."/>
            <person name="Tomita M."/>
            <person name="Arakawa K."/>
        </authorList>
    </citation>
    <scope>NUCLEOTIDE SEQUENCE [LARGE SCALE GENOMIC DNA]</scope>
</reference>
<protein>
    <submittedName>
        <fullName evidence="3">Putative RNA-directed DNA polymerase from transposon X-element</fullName>
    </submittedName>
</protein>
<comment type="caution">
    <text evidence="3">The sequence shown here is derived from an EMBL/GenBank/DDBJ whole genome shotgun (WGS) entry which is preliminary data.</text>
</comment>
<dbReference type="EMBL" id="BGPR01037429">
    <property type="protein sequence ID" value="GBO13011.1"/>
    <property type="molecule type" value="Genomic_DNA"/>
</dbReference>
<keyword evidence="4" id="KW-1185">Reference proteome</keyword>
<dbReference type="GO" id="GO:0003676">
    <property type="term" value="F:nucleic acid binding"/>
    <property type="evidence" value="ECO:0007669"/>
    <property type="project" value="InterPro"/>
</dbReference>
<proteinExistence type="predicted"/>
<dbReference type="InterPro" id="IPR036397">
    <property type="entry name" value="RNaseH_sf"/>
</dbReference>
<dbReference type="InterPro" id="IPR052560">
    <property type="entry name" value="RdDP_mobile_element"/>
</dbReference>
<dbReference type="PROSITE" id="PS50879">
    <property type="entry name" value="RNASE_H_1"/>
    <property type="match status" value="1"/>
</dbReference>
<accession>A0A4Y2ULK7</accession>
<dbReference type="PROSITE" id="PS50878">
    <property type="entry name" value="RT_POL"/>
    <property type="match status" value="1"/>
</dbReference>
<dbReference type="InterPro" id="IPR012337">
    <property type="entry name" value="RNaseH-like_sf"/>
</dbReference>
<feature type="domain" description="RNase H type-1" evidence="2">
    <location>
        <begin position="1063"/>
        <end position="1191"/>
    </location>
</feature>
<dbReference type="OrthoDB" id="8058536at2759"/>
<dbReference type="Pfam" id="PF00075">
    <property type="entry name" value="RNase_H"/>
    <property type="match status" value="1"/>
</dbReference>
<dbReference type="Pfam" id="PF00078">
    <property type="entry name" value="RVT_1"/>
    <property type="match status" value="1"/>
</dbReference>
<keyword evidence="3" id="KW-0808">Transferase</keyword>
<dbReference type="GO" id="GO:0004523">
    <property type="term" value="F:RNA-DNA hybrid ribonuclease activity"/>
    <property type="evidence" value="ECO:0007669"/>
    <property type="project" value="InterPro"/>
</dbReference>
<evidence type="ECO:0000259" key="1">
    <source>
        <dbReference type="PROSITE" id="PS50878"/>
    </source>
</evidence>
<keyword evidence="3" id="KW-0548">Nucleotidyltransferase</keyword>
<keyword evidence="3" id="KW-0695">RNA-directed DNA polymerase</keyword>
<organism evidence="3 4">
    <name type="scientific">Araneus ventricosus</name>
    <name type="common">Orbweaver spider</name>
    <name type="synonym">Epeira ventricosa</name>
    <dbReference type="NCBI Taxonomy" id="182803"/>
    <lineage>
        <taxon>Eukaryota</taxon>
        <taxon>Metazoa</taxon>
        <taxon>Ecdysozoa</taxon>
        <taxon>Arthropoda</taxon>
        <taxon>Chelicerata</taxon>
        <taxon>Arachnida</taxon>
        <taxon>Araneae</taxon>
        <taxon>Araneomorphae</taxon>
        <taxon>Entelegynae</taxon>
        <taxon>Araneoidea</taxon>
        <taxon>Araneidae</taxon>
        <taxon>Araneus</taxon>
    </lineage>
</organism>
<dbReference type="CDD" id="cd09276">
    <property type="entry name" value="Rnase_HI_RT_non_LTR"/>
    <property type="match status" value="1"/>
</dbReference>
<feature type="domain" description="Reverse transcriptase" evidence="1">
    <location>
        <begin position="285"/>
        <end position="556"/>
    </location>
</feature>